<dbReference type="Proteomes" id="UP001432146">
    <property type="component" value="Unassembled WGS sequence"/>
</dbReference>
<comment type="caution">
    <text evidence="1">The sequence shown here is derived from an EMBL/GenBank/DDBJ whole genome shotgun (WGS) entry which is preliminary data.</text>
</comment>
<dbReference type="EMBL" id="JAWNGG020000060">
    <property type="protein sequence ID" value="KAK9304753.1"/>
    <property type="molecule type" value="Genomic_DNA"/>
</dbReference>
<dbReference type="AlphaFoldDB" id="A0AAW1A7F3"/>
<keyword evidence="2" id="KW-1185">Reference proteome</keyword>
<evidence type="ECO:0000313" key="1">
    <source>
        <dbReference type="EMBL" id="KAK9304753.1"/>
    </source>
</evidence>
<proteinExistence type="predicted"/>
<sequence>MGRRRRRRRRSTYELRGKEDEQREVSLAARAYDHCPPPVSRRSLCAGGTVPISNHSPTCFQQTLALTSSGSSFFLSSSRSRCDIRRDSQLFFTLGKQMEEFRDTRCCSRFFLYLFRKISSVVLCNRTLHYIVIHGR</sequence>
<evidence type="ECO:0000313" key="2">
    <source>
        <dbReference type="Proteomes" id="UP001432146"/>
    </source>
</evidence>
<name>A0AAW1A7F3_9HYME</name>
<accession>A0AAW1A7F3</accession>
<gene>
    <name evidence="1" type="ORF">QLX08_003966</name>
</gene>
<organism evidence="1 2">
    <name type="scientific">Tetragonisca angustula</name>
    <dbReference type="NCBI Taxonomy" id="166442"/>
    <lineage>
        <taxon>Eukaryota</taxon>
        <taxon>Metazoa</taxon>
        <taxon>Ecdysozoa</taxon>
        <taxon>Arthropoda</taxon>
        <taxon>Hexapoda</taxon>
        <taxon>Insecta</taxon>
        <taxon>Pterygota</taxon>
        <taxon>Neoptera</taxon>
        <taxon>Endopterygota</taxon>
        <taxon>Hymenoptera</taxon>
        <taxon>Apocrita</taxon>
        <taxon>Aculeata</taxon>
        <taxon>Apoidea</taxon>
        <taxon>Anthophila</taxon>
        <taxon>Apidae</taxon>
        <taxon>Tetragonisca</taxon>
    </lineage>
</organism>
<protein>
    <submittedName>
        <fullName evidence="1">Uncharacterized protein</fullName>
    </submittedName>
</protein>
<reference evidence="1 2" key="1">
    <citation type="submission" date="2024-05" db="EMBL/GenBank/DDBJ databases">
        <title>The nuclear and mitochondrial genome assemblies of Tetragonisca angustula (Apidae: Meliponini), a tiny yet remarkable pollinator in the Neotropics.</title>
        <authorList>
            <person name="Ferrari R."/>
            <person name="Ricardo P.C."/>
            <person name="Dias F.C."/>
            <person name="Araujo N.S."/>
            <person name="Soares D.O."/>
            <person name="Zhou Q.-S."/>
            <person name="Zhu C.-D."/>
            <person name="Coutinho L."/>
            <person name="Airas M.C."/>
            <person name="Batista T.M."/>
        </authorList>
    </citation>
    <scope>NUCLEOTIDE SEQUENCE [LARGE SCALE GENOMIC DNA]</scope>
    <source>
        <strain evidence="1">ASF017062</strain>
        <tissue evidence="1">Abdomen</tissue>
    </source>
</reference>